<keyword evidence="1" id="KW-0788">Thiol protease</keyword>
<dbReference type="PROSITE" id="PS50203">
    <property type="entry name" value="CALPAIN_CAT"/>
    <property type="match status" value="1"/>
</dbReference>
<evidence type="ECO:0000256" key="1">
    <source>
        <dbReference type="PROSITE-ProRule" id="PRU00239"/>
    </source>
</evidence>
<keyword evidence="4" id="KW-1185">Reference proteome</keyword>
<feature type="active site" evidence="1">
    <location>
        <position position="970"/>
    </location>
</feature>
<feature type="active site" evidence="1">
    <location>
        <position position="952"/>
    </location>
</feature>
<keyword evidence="1 3" id="KW-0645">Protease</keyword>
<dbReference type="GO" id="GO:0006508">
    <property type="term" value="P:proteolysis"/>
    <property type="evidence" value="ECO:0007669"/>
    <property type="project" value="UniProtKB-KW"/>
</dbReference>
<accession>A0ABV3NZM2</accession>
<keyword evidence="1" id="KW-0378">Hydrolase</keyword>
<dbReference type="Proteomes" id="UP001555342">
    <property type="component" value="Unassembled WGS sequence"/>
</dbReference>
<dbReference type="Gene3D" id="3.80.10.10">
    <property type="entry name" value="Ribonuclease Inhibitor"/>
    <property type="match status" value="2"/>
</dbReference>
<feature type="domain" description="Calpain catalytic" evidence="2">
    <location>
        <begin position="786"/>
        <end position="1002"/>
    </location>
</feature>
<evidence type="ECO:0000259" key="2">
    <source>
        <dbReference type="PROSITE" id="PS50203"/>
    </source>
</evidence>
<name>A0ABV3NZM2_9ENTR</name>
<dbReference type="GO" id="GO:0008233">
    <property type="term" value="F:peptidase activity"/>
    <property type="evidence" value="ECO:0007669"/>
    <property type="project" value="UniProtKB-KW"/>
</dbReference>
<dbReference type="RefSeq" id="WP_367597003.1">
    <property type="nucleotide sequence ID" value="NZ_JBFMVT010000002.1"/>
</dbReference>
<dbReference type="InterPro" id="IPR001300">
    <property type="entry name" value="Peptidase_C2_calpain_cat"/>
</dbReference>
<dbReference type="InterPro" id="IPR038765">
    <property type="entry name" value="Papain-like_cys_pep_sf"/>
</dbReference>
<comment type="caution">
    <text evidence="3">The sequence shown here is derived from an EMBL/GenBank/DDBJ whole genome shotgun (WGS) entry which is preliminary data.</text>
</comment>
<proteinExistence type="predicted"/>
<feature type="active site" evidence="1">
    <location>
        <position position="801"/>
    </location>
</feature>
<organism evidence="3 4">
    <name type="scientific">Buttiauxella gaviniae</name>
    <dbReference type="NCBI Taxonomy" id="82990"/>
    <lineage>
        <taxon>Bacteria</taxon>
        <taxon>Pseudomonadati</taxon>
        <taxon>Pseudomonadota</taxon>
        <taxon>Gammaproteobacteria</taxon>
        <taxon>Enterobacterales</taxon>
        <taxon>Enterobacteriaceae</taxon>
        <taxon>Buttiauxella</taxon>
    </lineage>
</organism>
<dbReference type="SUPFAM" id="SSF54001">
    <property type="entry name" value="Cysteine proteinases"/>
    <property type="match status" value="1"/>
</dbReference>
<evidence type="ECO:0000313" key="3">
    <source>
        <dbReference type="EMBL" id="MEW7314995.1"/>
    </source>
</evidence>
<reference evidence="3 4" key="1">
    <citation type="submission" date="2024-07" db="EMBL/GenBank/DDBJ databases">
        <authorList>
            <person name="Wang L."/>
        </authorList>
    </citation>
    <scope>NUCLEOTIDE SEQUENCE [LARGE SCALE GENOMIC DNA]</scope>
    <source>
        <strain evidence="3 4">WL359</strain>
    </source>
</reference>
<sequence>MTDTTQTTTSPDFNTISTWTAADYALLTANLVQSMTIAQVQAMLHPEQVPTAAVSGFTPEQISSIKVTFYPTAAWINALNIPALQALSPAAFYHVTRPQLVGVDAAHLSALTAAQVAGTNKLDALSSAQFGLLNISGMSVSQIAGLTATEYAGLSAAQISSLSPSQISAIANIVNLPLAAVSGLTANQLAVLSVDFSTVSVNWLNALNTNTFQSLSAAQIGQLSATTLGALDDAHLSALTAGQVAACSDLTTLTASQFGLLNISGLSTTQIASLNATEFSGLTAAQISSLSPSQVAVIPSIGSLSLAAVSGLTANQMAAITTDFSTLSVDWLNALNTNAFQSLSTAQIAQISAVTVCALDDAHLSALTANQVAACTALTTLTNAQFSLLNLRGVSASVMAGWSQQVWAGLTAAQVSTFSIAQIESFQHASWLPATAAAGLLPSQMAALTSNYSQFSADWFNHLQLSSFTALDTGRLSQISWSAFSGMDSAHLTALSAAQVAAMTNLGSMPSGAFGHLNISALSGAQISALTLSQYQGLTPTQITSLSTAQIQALAHPEWLAPGVINNISVAQFSAMTTDQFASMTPGAISSLDAAHLAAWPGDVTALTQQELLEVAPRLTNTQLNQLTASQQSLLAASDSTAQSLINSLSDAGLKSIMQSVESGVGTLFSFSAIESVLKTLDAGISDGLSASQYAGLQSYTQDIGQVCGENSSIYSLINSMVNGANGASVDWVNADGTYSRIGNLAVGSSATQFGEEISAWLDGTNRPASSSTYYTDGRLLFGKSGTPSINDISQGQLDDCGTLAAAQTVANVSPDFIKSMFVQNANGTYSVRFFDYDTGKADWVTVDNQTYTHGEGVSGSSWGAIYERASAAFRSSFDGRNNSYGVIGGGYKELYRVTGNSISTYGAPNYSQSSWETSIYNTLKQAVLEGEPAIIQSEINTNDDTHFVANHAMTIASYDAATDKFVIANPWGTGGNGLFEASIDEMRQGGKSWIFISNSMGASSPAGQLVTAMATTAPVSAATSSTSGLSDAAPQSAPLLTAAHA</sequence>
<gene>
    <name evidence="3" type="ORF">AB1E22_20190</name>
</gene>
<protein>
    <submittedName>
        <fullName evidence="3">C2 family cysteine protease</fullName>
    </submittedName>
</protein>
<dbReference type="Pfam" id="PF00648">
    <property type="entry name" value="Peptidase_C2"/>
    <property type="match status" value="1"/>
</dbReference>
<dbReference type="InterPro" id="IPR032675">
    <property type="entry name" value="LRR_dom_sf"/>
</dbReference>
<evidence type="ECO:0000313" key="4">
    <source>
        <dbReference type="Proteomes" id="UP001555342"/>
    </source>
</evidence>
<dbReference type="EMBL" id="JBFMVT010000002">
    <property type="protein sequence ID" value="MEW7314995.1"/>
    <property type="molecule type" value="Genomic_DNA"/>
</dbReference>